<proteinExistence type="predicted"/>
<accession>A0A8B0SP73</accession>
<evidence type="ECO:0000313" key="2">
    <source>
        <dbReference type="EMBL" id="QTX11828.1"/>
    </source>
</evidence>
<keyword evidence="3" id="KW-1185">Reference proteome</keyword>
<gene>
    <name evidence="2" type="ORF">J1836_005680</name>
    <name evidence="1" type="ORF">J1836_07145</name>
</gene>
<dbReference type="RefSeq" id="WP_207250392.1">
    <property type="nucleotide sequence ID" value="NZ_JAFMPM010000006.1"/>
</dbReference>
<evidence type="ECO:0000313" key="3">
    <source>
        <dbReference type="Proteomes" id="UP000664466"/>
    </source>
</evidence>
<reference evidence="2" key="2">
    <citation type="submission" date="2021-04" db="EMBL/GenBank/DDBJ databases">
        <title>Complete Genome and methylome analysis of Thiothrix fructosivorans ATCC 49748.</title>
        <authorList>
            <person name="Fomenkov A."/>
            <person name="Sun L."/>
            <person name="Vincze T."/>
            <person name="Grabovich M.Y."/>
            <person name="Roberts R.J."/>
        </authorList>
    </citation>
    <scope>NUCLEOTIDE SEQUENCE</scope>
    <source>
        <strain evidence="2">ATCC 49748</strain>
    </source>
</reference>
<dbReference type="EMBL" id="JAFMPM010000006">
    <property type="protein sequence ID" value="MBO0612705.1"/>
    <property type="molecule type" value="Genomic_DNA"/>
</dbReference>
<protein>
    <submittedName>
        <fullName evidence="2">Uncharacterized protein</fullName>
    </submittedName>
</protein>
<dbReference type="Proteomes" id="UP000664466">
    <property type="component" value="Unassembled WGS sequence"/>
</dbReference>
<sequence>MAYHSRISHWLVLWLSLLNLTGCDFFIGHPPDEKVSQYFTSHYERFEELKNMCKTFPNIMEITDDGKAFHLSEKTGAQVIWTDDDMAAKNKMQRLRTVLGLEAVSCSYYPEVEPEIQGARFIVDTWGLSVSGGMSAIDYYENCKPLGNVGVPDVYSITLPLSKPCWFLYRSW</sequence>
<name>A0A8B0SP73_9GAMM</name>
<evidence type="ECO:0000313" key="1">
    <source>
        <dbReference type="EMBL" id="MBO0612705.1"/>
    </source>
</evidence>
<reference evidence="1 3" key="1">
    <citation type="submission" date="2021-03" db="EMBL/GenBank/DDBJ databases">
        <title>Draft genome and methylome analysis of Thiotrix fructosivoruns ATCC 49748.</title>
        <authorList>
            <person name="Fomenkov A."/>
            <person name="Grabovich M.Y."/>
            <person name="Roberts R.J."/>
        </authorList>
    </citation>
    <scope>NUCLEOTIDE SEQUENCE [LARGE SCALE GENOMIC DNA]</scope>
    <source>
        <strain evidence="1 3">ATCC 49748</strain>
    </source>
</reference>
<dbReference type="EMBL" id="CP072748">
    <property type="protein sequence ID" value="QTX11828.1"/>
    <property type="molecule type" value="Genomic_DNA"/>
</dbReference>
<dbReference type="AlphaFoldDB" id="A0A8B0SP73"/>
<organism evidence="2">
    <name type="scientific">Thiothrix fructosivorans</name>
    <dbReference type="NCBI Taxonomy" id="111770"/>
    <lineage>
        <taxon>Bacteria</taxon>
        <taxon>Pseudomonadati</taxon>
        <taxon>Pseudomonadota</taxon>
        <taxon>Gammaproteobacteria</taxon>
        <taxon>Thiotrichales</taxon>
        <taxon>Thiotrichaceae</taxon>
        <taxon>Thiothrix</taxon>
    </lineage>
</organism>